<feature type="compositionally biased region" description="Low complexity" evidence="1">
    <location>
        <begin position="1368"/>
        <end position="1380"/>
    </location>
</feature>
<feature type="compositionally biased region" description="Low complexity" evidence="1">
    <location>
        <begin position="1113"/>
        <end position="1125"/>
    </location>
</feature>
<feature type="compositionally biased region" description="Low complexity" evidence="1">
    <location>
        <begin position="307"/>
        <end position="321"/>
    </location>
</feature>
<feature type="compositionally biased region" description="Low complexity" evidence="1">
    <location>
        <begin position="977"/>
        <end position="1022"/>
    </location>
</feature>
<feature type="compositionally biased region" description="Gly residues" evidence="1">
    <location>
        <begin position="914"/>
        <end position="923"/>
    </location>
</feature>
<dbReference type="EMBL" id="UXSR01000447">
    <property type="protein sequence ID" value="VDD76591.1"/>
    <property type="molecule type" value="Genomic_DNA"/>
</dbReference>
<feature type="region of interest" description="Disordered" evidence="1">
    <location>
        <begin position="1356"/>
        <end position="1464"/>
    </location>
</feature>
<feature type="compositionally biased region" description="Low complexity" evidence="1">
    <location>
        <begin position="1137"/>
        <end position="1151"/>
    </location>
</feature>
<accession>A0A158QTC9</accession>
<sequence length="1464" mass="154316">MVQILQVEDPIVNVEDINKFKLAFLMQFFVQHKQRFRFPRIRLQDLYQHILIDTDAVPLCDCVARILRFLRHRDPMVCIASVDEALDAFVSEKRTTHRQALQAARAGRAVADLDAPARALLLEHLIECVYDERPELSFNAVLNAPKDNVVDKDVGIFGPPDDESLLIKAGQDATGSSYYYMDDLRLYRETPQSGLSSHWSVAVGPTIHQWTSFIASLGRVGEEADLCHFLQHELFAFVQECIENPYMNQLNDELNSARLLDKEAAELAEIRRQRGLPPITTVAPQCKSSLSPPPPPPQVAPLVAECSGGSSAGSSSGNSTSTCPLTPPNGTPSVLVGISQISQTTAPTPERAPDAKECPTAPDTPGKISVSVWFPESHSSSAVGVSAGTRYQHPSSVDPPRSSSALCSSSSPSQDCKTTVDTVTGQSQLDSPLRRPASGPTPSAVASQADGGQPHSAPPFSSFSTGAGRRRASMTISCQSSSAATGPKPEAGCNVVGGIKNEIGTISKAAVSSSAPAIVSSASHPSAAVGPSLMIGGPPGQAPSHTLVFTTELANEAAAKYARTRLRITTFHSMHPLVHQFMVHNGWSPGAAAVGGVVDHVAVTQEQLENRKSKMAQLEKIHSKLTKSKMASTPGAATVAAMQQQIYAGGGQISQLSPTGGAVLHPDQRKFLHLRLIATYWLSHRHRHRLLSSLCRISFYTFGNGEHVVPVPPQQPGVISPDIQYHSRGMMVPRPEERDFDRISWVQQRKHPGAMGDPSTVHFPYGGPAEHMVAHTPSAGGPPVLVVPPNNACGYPSSSNRFCVPSAPPPPPYKRPYPPEMTPPEQQFWDQQQAMFEQHQQQQQAMLLQQQVQPPIVTTASSVSCGRPNSGRSGLSKKRKSTTAAANRSTPTRPVQPTAASPFGGPQRLPQPPGGGIKSGGFGSVPIGPPRGSVSSNNYQPMPGDSMNGGYANSGFRSAVVSSGGGAHVMEQSAYAPTPSGSTGSSIPSSSSSQHQQQQQQTLSGNYNHSADSAPLSSSSTQHLTSASLASLARLSQLSGSEGPFCSPTTSTGPLTPSGYSRMTSVPDILGFSSNGGVMPNPESDPSSLYSMGTVASTPSAGGSSSFQGLPMSHSSGQGGQQLSSPPVGHTSGFHNSQSQLSPHQQLSQAQGPQLMGRPLDQIQPPNSGGVFPSADQVRPGDARCLTPTSAPPICPTSASPTIPTTTTPSSSAVSQQASQQPPSIQVSPLFRLLPRALLFSLAYLLCLVNNTFFNAQLNVQQMNYQHVNGVGGSSQMQIHFMQQQQQRPFFGGNGGPPTQPPPPNQKVEARTSQQPTNVQITPKTPHTIQYLPSSTAAAATSTTNVLSCVQYPSQTATAGNSGKLRLSQSVSAAPSQPASRMQSPTHPHLVPSSVATAPAASTSNSTSSLAASDHRGAPPPAMQQQRGPKVDPTQSLPPPPLPMTAAAQGTLTMGSGGSLVPPG</sequence>
<feature type="compositionally biased region" description="Polar residues" evidence="1">
    <location>
        <begin position="414"/>
        <end position="430"/>
    </location>
</feature>
<feature type="compositionally biased region" description="Low complexity" evidence="1">
    <location>
        <begin position="399"/>
        <end position="413"/>
    </location>
</feature>
<feature type="compositionally biased region" description="Low complexity" evidence="1">
    <location>
        <begin position="1196"/>
        <end position="1222"/>
    </location>
</feature>
<name>A0A158QTC9_MESCO</name>
<feature type="region of interest" description="Disordered" evidence="1">
    <location>
        <begin position="858"/>
        <end position="950"/>
    </location>
</feature>
<feature type="region of interest" description="Disordered" evidence="1">
    <location>
        <begin position="1039"/>
        <end position="1222"/>
    </location>
</feature>
<feature type="compositionally biased region" description="Polar residues" evidence="1">
    <location>
        <begin position="882"/>
        <end position="899"/>
    </location>
</feature>
<feature type="compositionally biased region" description="Polar residues" evidence="1">
    <location>
        <begin position="1084"/>
        <end position="1108"/>
    </location>
</feature>
<dbReference type="OrthoDB" id="7668649at2759"/>
<feature type="region of interest" description="Disordered" evidence="1">
    <location>
        <begin position="385"/>
        <end position="489"/>
    </location>
</feature>
<keyword evidence="3" id="KW-1185">Reference proteome</keyword>
<evidence type="ECO:0000313" key="3">
    <source>
        <dbReference type="Proteomes" id="UP000267029"/>
    </source>
</evidence>
<evidence type="ECO:0000313" key="2">
    <source>
        <dbReference type="EMBL" id="VDD76591.1"/>
    </source>
</evidence>
<dbReference type="Proteomes" id="UP000267029">
    <property type="component" value="Unassembled WGS sequence"/>
</dbReference>
<feature type="compositionally biased region" description="Polar residues" evidence="1">
    <location>
        <begin position="474"/>
        <end position="484"/>
    </location>
</feature>
<evidence type="ECO:0000256" key="1">
    <source>
        <dbReference type="SAM" id="MobiDB-lite"/>
    </source>
</evidence>
<feature type="region of interest" description="Disordered" evidence="1">
    <location>
        <begin position="1288"/>
        <end position="1318"/>
    </location>
</feature>
<dbReference type="STRING" id="53468.A0A158QTC9"/>
<gene>
    <name evidence="2" type="ORF">MCOS_LOCUS2594</name>
</gene>
<feature type="compositionally biased region" description="Low complexity" evidence="1">
    <location>
        <begin position="1039"/>
        <end position="1061"/>
    </location>
</feature>
<organism evidence="2 3">
    <name type="scientific">Mesocestoides corti</name>
    <name type="common">Flatworm</name>
    <dbReference type="NCBI Taxonomy" id="53468"/>
    <lineage>
        <taxon>Eukaryota</taxon>
        <taxon>Metazoa</taxon>
        <taxon>Spiralia</taxon>
        <taxon>Lophotrochozoa</taxon>
        <taxon>Platyhelminthes</taxon>
        <taxon>Cestoda</taxon>
        <taxon>Eucestoda</taxon>
        <taxon>Cyclophyllidea</taxon>
        <taxon>Mesocestoididae</taxon>
        <taxon>Mesocestoides</taxon>
    </lineage>
</organism>
<feature type="region of interest" description="Disordered" evidence="1">
    <location>
        <begin position="280"/>
        <end position="371"/>
    </location>
</feature>
<feature type="compositionally biased region" description="Low complexity" evidence="1">
    <location>
        <begin position="1390"/>
        <end position="1412"/>
    </location>
</feature>
<reference evidence="2 3" key="1">
    <citation type="submission" date="2018-10" db="EMBL/GenBank/DDBJ databases">
        <authorList>
            <consortium name="Pathogen Informatics"/>
        </authorList>
    </citation>
    <scope>NUCLEOTIDE SEQUENCE [LARGE SCALE GENOMIC DNA]</scope>
</reference>
<feature type="region of interest" description="Disordered" evidence="1">
    <location>
        <begin position="972"/>
        <end position="1022"/>
    </location>
</feature>
<proteinExistence type="predicted"/>
<protein>
    <submittedName>
        <fullName evidence="2">Uncharacterized protein</fullName>
    </submittedName>
</protein>